<dbReference type="Pfam" id="PF00108">
    <property type="entry name" value="Thiolase_N"/>
    <property type="match status" value="2"/>
</dbReference>
<dbReference type="AlphaFoldDB" id="A0A445MLZ0"/>
<evidence type="ECO:0000256" key="1">
    <source>
        <dbReference type="ARBA" id="ARBA00010982"/>
    </source>
</evidence>
<feature type="domain" description="Thiolase N-terminal" evidence="4">
    <location>
        <begin position="51"/>
        <end position="98"/>
    </location>
</feature>
<accession>A0A445MLZ0</accession>
<dbReference type="GO" id="GO:0003985">
    <property type="term" value="F:acetyl-CoA C-acetyltransferase activity"/>
    <property type="evidence" value="ECO:0007669"/>
    <property type="project" value="TreeGrafter"/>
</dbReference>
<dbReference type="GO" id="GO:0005739">
    <property type="term" value="C:mitochondrion"/>
    <property type="evidence" value="ECO:0007669"/>
    <property type="project" value="TreeGrafter"/>
</dbReference>
<reference evidence="5" key="1">
    <citation type="journal article" date="2018" name="Data Brief">
        <title>Genome sequence data from 17 accessions of Ensete ventricosum, a staple food crop for millions in Ethiopia.</title>
        <authorList>
            <person name="Yemataw Z."/>
            <person name="Muzemil S."/>
            <person name="Ambachew D."/>
            <person name="Tripathi L."/>
            <person name="Tesfaye K."/>
            <person name="Chala A."/>
            <person name="Farbos A."/>
            <person name="O'Neill P."/>
            <person name="Moore K."/>
            <person name="Grant M."/>
            <person name="Studholme D.J."/>
        </authorList>
    </citation>
    <scope>NUCLEOTIDE SEQUENCE [LARGE SCALE GENOMIC DNA]</scope>
    <source>
        <tissue evidence="5">Leaf</tissue>
    </source>
</reference>
<dbReference type="PANTHER" id="PTHR18919:SF161">
    <property type="entry name" value="ACETYL-COA ACETYLTRANSFERASE 2"/>
    <property type="match status" value="1"/>
</dbReference>
<dbReference type="InterPro" id="IPR016039">
    <property type="entry name" value="Thiolase-like"/>
</dbReference>
<organism evidence="5">
    <name type="scientific">Ensete ventricosum</name>
    <name type="common">Abyssinian banana</name>
    <name type="synonym">Musa ensete</name>
    <dbReference type="NCBI Taxonomy" id="4639"/>
    <lineage>
        <taxon>Eukaryota</taxon>
        <taxon>Viridiplantae</taxon>
        <taxon>Streptophyta</taxon>
        <taxon>Embryophyta</taxon>
        <taxon>Tracheophyta</taxon>
        <taxon>Spermatophyta</taxon>
        <taxon>Magnoliopsida</taxon>
        <taxon>Liliopsida</taxon>
        <taxon>Zingiberales</taxon>
        <taxon>Musaceae</taxon>
        <taxon>Ensete</taxon>
    </lineage>
</organism>
<name>A0A445MLZ0_ENSVE</name>
<sequence>MTFDAYFIFTATMLAAQSIQLGINDVVVAGGMESMSNAPKYVAEARLVEVSAGRGKPSVIIDKDESLEKFDPAKLRKLRPSFKDNGGTVTAGNASSISFSRGDYVFVILLFEVSSFCPKPLPILGHIGMHLVLRQRNGKIGVGGVCNGGGGASALVLELL</sequence>
<dbReference type="SUPFAM" id="SSF53901">
    <property type="entry name" value="Thiolase-like"/>
    <property type="match status" value="1"/>
</dbReference>
<evidence type="ECO:0000256" key="3">
    <source>
        <dbReference type="ARBA" id="ARBA00023315"/>
    </source>
</evidence>
<proteinExistence type="inferred from homology"/>
<evidence type="ECO:0000259" key="4">
    <source>
        <dbReference type="Pfam" id="PF00108"/>
    </source>
</evidence>
<dbReference type="PANTHER" id="PTHR18919">
    <property type="entry name" value="ACETYL-COA C-ACYLTRANSFERASE"/>
    <property type="match status" value="1"/>
</dbReference>
<dbReference type="GO" id="GO:0006635">
    <property type="term" value="P:fatty acid beta-oxidation"/>
    <property type="evidence" value="ECO:0007669"/>
    <property type="project" value="TreeGrafter"/>
</dbReference>
<dbReference type="Proteomes" id="UP000290560">
    <property type="component" value="Unassembled WGS sequence"/>
</dbReference>
<feature type="domain" description="Thiolase N-terminal" evidence="4">
    <location>
        <begin position="10"/>
        <end position="45"/>
    </location>
</feature>
<comment type="similarity">
    <text evidence="1">Belongs to the thiolase-like superfamily. Thiolase family.</text>
</comment>
<evidence type="ECO:0000313" key="5">
    <source>
        <dbReference type="EMBL" id="RZR75141.1"/>
    </source>
</evidence>
<evidence type="ECO:0000256" key="2">
    <source>
        <dbReference type="ARBA" id="ARBA00022679"/>
    </source>
</evidence>
<dbReference type="PROSITE" id="PS00099">
    <property type="entry name" value="THIOLASE_3"/>
    <property type="match status" value="1"/>
</dbReference>
<protein>
    <recommendedName>
        <fullName evidence="4">Thiolase N-terminal domain-containing protein</fullName>
    </recommendedName>
</protein>
<dbReference type="InterPro" id="IPR020616">
    <property type="entry name" value="Thiolase_N"/>
</dbReference>
<keyword evidence="2" id="KW-0808">Transferase</keyword>
<dbReference type="Gene3D" id="3.40.47.10">
    <property type="match status" value="1"/>
</dbReference>
<dbReference type="InterPro" id="IPR020610">
    <property type="entry name" value="Thiolase_AS"/>
</dbReference>
<keyword evidence="3" id="KW-0012">Acyltransferase</keyword>
<dbReference type="EMBL" id="KV876575">
    <property type="protein sequence ID" value="RZR75141.1"/>
    <property type="molecule type" value="Genomic_DNA"/>
</dbReference>
<gene>
    <name evidence="5" type="ORF">BHM03_00050198</name>
</gene>